<dbReference type="KEGG" id="pba:PSEBR_cmegm29"/>
<reference key="2">
    <citation type="submission" date="2011-03" db="EMBL/GenBank/DDBJ databases">
        <title>Complete Genome Sequence of a beneficial plant roots-associated bacterium Pseudomonas brassicacearum.</title>
        <authorList>
            <person name="Ortet P."/>
            <person name="Barakat M."/>
            <person name="Lalaouna D."/>
            <person name="Fochesato S."/>
            <person name="Barbe V."/>
            <person name="Santaella C."/>
            <person name="Heulin T."/>
            <person name="Achouak W."/>
        </authorList>
    </citation>
    <scope>NUCLEOTIDE SEQUENCE</scope>
    <source>
        <strain>NFM421</strain>
    </source>
</reference>
<proteinExistence type="predicted"/>
<dbReference type="AlphaFoldDB" id="F2KDV8"/>
<dbReference type="GeneID" id="57257788"/>
<dbReference type="Pfam" id="PF14859">
    <property type="entry name" value="Colicin_M"/>
    <property type="match status" value="1"/>
</dbReference>
<accession>F2KDV8</accession>
<dbReference type="GO" id="GO:0042742">
    <property type="term" value="P:defense response to bacterium"/>
    <property type="evidence" value="ECO:0007669"/>
    <property type="project" value="InterPro"/>
</dbReference>
<organism evidence="1 2">
    <name type="scientific">Pseudomonas brassicacearum (strain NFM421)</name>
    <dbReference type="NCBI Taxonomy" id="994484"/>
    <lineage>
        <taxon>Bacteria</taxon>
        <taxon>Pseudomonadati</taxon>
        <taxon>Pseudomonadota</taxon>
        <taxon>Gammaproteobacteria</taxon>
        <taxon>Pseudomonadales</taxon>
        <taxon>Pseudomonadaceae</taxon>
        <taxon>Pseudomonas</taxon>
    </lineage>
</organism>
<protein>
    <submittedName>
        <fullName evidence="1">Putative colicin M-like protein</fullName>
    </submittedName>
</protein>
<sequence>MEFELPATYVYPDEYGTSRSTGFTVPSPGAIVNRMVQERSAAYARGDWAPMLERHLHAMHSNKPAYGLDGFIMGDLKVAHGADLLLLKNPKLSTADAWNQGIKEGSKIQNNAQLAVPTEFSGGTFTPFKAIQHWLLGNGNTASVQISRIGINPTPEKIPDLMAIINTARIGETTVNFNTSYYTGQDSVIPRIYLGTITLNITGKITRNTSGTVSFSGVVKAFSDRYDANASSHRTGFDEAATTALREVGRVANAKDYAIQINGELPISYAR</sequence>
<dbReference type="InterPro" id="IPR028056">
    <property type="entry name" value="Colicin_M"/>
</dbReference>
<dbReference type="RefSeq" id="WP_003198305.1">
    <property type="nucleotide sequence ID" value="NC_015379.1"/>
</dbReference>
<reference evidence="1 2" key="1">
    <citation type="journal article" date="2011" name="J. Bacteriol.">
        <title>Complete genome sequence of a beneficial plant root-associated bacterium, Pseudomonas brassicacearum.</title>
        <authorList>
            <person name="Ortet P."/>
            <person name="Barakat M."/>
            <person name="Lalaouna D."/>
            <person name="Fochesato S."/>
            <person name="Barbe V."/>
            <person name="Vacherie B."/>
            <person name="Santaella C."/>
            <person name="Heulin T."/>
            <person name="Achouak W."/>
        </authorList>
    </citation>
    <scope>NUCLEOTIDE SEQUENCE [LARGE SCALE GENOMIC DNA]</scope>
    <source>
        <strain evidence="1 2">NFM421</strain>
    </source>
</reference>
<dbReference type="STRING" id="994484.PSEBR_cmegm29"/>
<dbReference type="Gene3D" id="3.30.450.400">
    <property type="entry name" value="Colicin M, catalytic domain"/>
    <property type="match status" value="1"/>
</dbReference>
<dbReference type="Proteomes" id="UP000006692">
    <property type="component" value="Chromosome"/>
</dbReference>
<evidence type="ECO:0000313" key="2">
    <source>
        <dbReference type="Proteomes" id="UP000006692"/>
    </source>
</evidence>
<name>F2KDV8_PSEBN</name>
<dbReference type="HOGENOM" id="CLU_1007854_0_0_6"/>
<dbReference type="EMBL" id="CP002585">
    <property type="protein sequence ID" value="AEA67277.1"/>
    <property type="molecule type" value="Genomic_DNA"/>
</dbReference>
<gene>
    <name evidence="1" type="ORF">PSEBR_cmegm29</name>
</gene>
<evidence type="ECO:0000313" key="1">
    <source>
        <dbReference type="EMBL" id="AEA67277.1"/>
    </source>
</evidence>